<proteinExistence type="predicted"/>
<organism evidence="2 3">
    <name type="scientific">Ceutorhynchus assimilis</name>
    <name type="common">cabbage seed weevil</name>
    <dbReference type="NCBI Taxonomy" id="467358"/>
    <lineage>
        <taxon>Eukaryota</taxon>
        <taxon>Metazoa</taxon>
        <taxon>Ecdysozoa</taxon>
        <taxon>Arthropoda</taxon>
        <taxon>Hexapoda</taxon>
        <taxon>Insecta</taxon>
        <taxon>Pterygota</taxon>
        <taxon>Neoptera</taxon>
        <taxon>Endopterygota</taxon>
        <taxon>Coleoptera</taxon>
        <taxon>Polyphaga</taxon>
        <taxon>Cucujiformia</taxon>
        <taxon>Curculionidae</taxon>
        <taxon>Ceutorhynchinae</taxon>
        <taxon>Ceutorhynchus</taxon>
    </lineage>
</organism>
<accession>A0A9N9MPJ4</accession>
<sequence length="113" mass="12480">MATVGSIGIGLLILIILWIITLIVFVVGIKLQSNIAWIVLGLVSVFTITLLCIPTEKQQSQDLIELVSVEKDYIIIYKTAILTFLVVSALVGLSIFFIAHCIEPIRPKPIKTF</sequence>
<gene>
    <name evidence="2" type="ORF">CEUTPL_LOCUS7517</name>
</gene>
<feature type="transmembrane region" description="Helical" evidence="1">
    <location>
        <begin position="7"/>
        <end position="29"/>
    </location>
</feature>
<protein>
    <recommendedName>
        <fullName evidence="4">Transmembrane protein 218</fullName>
    </recommendedName>
</protein>
<evidence type="ECO:0000256" key="1">
    <source>
        <dbReference type="SAM" id="Phobius"/>
    </source>
</evidence>
<feature type="transmembrane region" description="Helical" evidence="1">
    <location>
        <begin position="35"/>
        <end position="53"/>
    </location>
</feature>
<keyword evidence="1" id="KW-0812">Transmembrane</keyword>
<dbReference type="AlphaFoldDB" id="A0A9N9MPJ4"/>
<dbReference type="EMBL" id="OU892279">
    <property type="protein sequence ID" value="CAG9766949.1"/>
    <property type="molecule type" value="Genomic_DNA"/>
</dbReference>
<evidence type="ECO:0000313" key="2">
    <source>
        <dbReference type="EMBL" id="CAG9766949.1"/>
    </source>
</evidence>
<feature type="transmembrane region" description="Helical" evidence="1">
    <location>
        <begin position="74"/>
        <end position="99"/>
    </location>
</feature>
<keyword evidence="1" id="KW-1133">Transmembrane helix</keyword>
<evidence type="ECO:0008006" key="4">
    <source>
        <dbReference type="Google" id="ProtNLM"/>
    </source>
</evidence>
<keyword evidence="1" id="KW-0472">Membrane</keyword>
<dbReference type="OrthoDB" id="5978182at2759"/>
<keyword evidence="3" id="KW-1185">Reference proteome</keyword>
<reference evidence="2" key="1">
    <citation type="submission" date="2022-01" db="EMBL/GenBank/DDBJ databases">
        <authorList>
            <person name="King R."/>
        </authorList>
    </citation>
    <scope>NUCLEOTIDE SEQUENCE</scope>
</reference>
<name>A0A9N9MPJ4_9CUCU</name>
<evidence type="ECO:0000313" key="3">
    <source>
        <dbReference type="Proteomes" id="UP001152799"/>
    </source>
</evidence>
<dbReference type="Proteomes" id="UP001152799">
    <property type="component" value="Chromosome 3"/>
</dbReference>